<keyword evidence="3" id="KW-1185">Reference proteome</keyword>
<dbReference type="KEGG" id="salf:SMD44_08816"/>
<feature type="compositionally biased region" description="Basic and acidic residues" evidence="1">
    <location>
        <begin position="16"/>
        <end position="40"/>
    </location>
</feature>
<evidence type="ECO:0000313" key="2">
    <source>
        <dbReference type="EMBL" id="ARX89329.1"/>
    </source>
</evidence>
<accession>A0A1Z1WSG3</accession>
<evidence type="ECO:0000313" key="3">
    <source>
        <dbReference type="Proteomes" id="UP000195880"/>
    </source>
</evidence>
<dbReference type="EMBL" id="CP021748">
    <property type="protein sequence ID" value="ARX89329.1"/>
    <property type="molecule type" value="Genomic_DNA"/>
</dbReference>
<name>A0A1Z1WSG3_9ACTN</name>
<dbReference type="Proteomes" id="UP000195880">
    <property type="component" value="Chromosome"/>
</dbReference>
<proteinExistence type="predicted"/>
<protein>
    <submittedName>
        <fullName evidence="2">Uncharacterized protein</fullName>
    </submittedName>
</protein>
<gene>
    <name evidence="2" type="ORF">SMD44_08816</name>
</gene>
<sequence length="51" mass="5693">MTGRDDQQDRVPGQRHQVEVRAERQLVEVGGRDDDVRVADPQRGMLSCGSS</sequence>
<organism evidence="2 3">
    <name type="scientific">Streptomyces alboflavus</name>
    <dbReference type="NCBI Taxonomy" id="67267"/>
    <lineage>
        <taxon>Bacteria</taxon>
        <taxon>Bacillati</taxon>
        <taxon>Actinomycetota</taxon>
        <taxon>Actinomycetes</taxon>
        <taxon>Kitasatosporales</taxon>
        <taxon>Streptomycetaceae</taxon>
        <taxon>Streptomyces</taxon>
    </lineage>
</organism>
<reference evidence="2 3" key="1">
    <citation type="submission" date="2017-05" db="EMBL/GenBank/DDBJ databases">
        <title>Streptomyces alboflavus Genome sequencing and assembly.</title>
        <authorList>
            <person name="Wang Y."/>
            <person name="Du B."/>
            <person name="Ding Y."/>
            <person name="Liu H."/>
            <person name="Hou Q."/>
            <person name="Liu K."/>
            <person name="Wang C."/>
            <person name="Yao L."/>
        </authorList>
    </citation>
    <scope>NUCLEOTIDE SEQUENCE [LARGE SCALE GENOMIC DNA]</scope>
    <source>
        <strain evidence="2 3">MDJK44</strain>
    </source>
</reference>
<evidence type="ECO:0000256" key="1">
    <source>
        <dbReference type="SAM" id="MobiDB-lite"/>
    </source>
</evidence>
<feature type="region of interest" description="Disordered" evidence="1">
    <location>
        <begin position="1"/>
        <end position="51"/>
    </location>
</feature>
<dbReference type="AlphaFoldDB" id="A0A1Z1WSG3"/>